<accession>A0ABV0NLL1</accession>
<protein>
    <submittedName>
        <fullName evidence="9">Uncharacterized protein</fullName>
    </submittedName>
</protein>
<comment type="similarity">
    <text evidence="2">Belongs to the TRAFAC class myosin-kinesin ATPase superfamily. Myosin family.</text>
</comment>
<dbReference type="EMBL" id="JAHRIO010040924">
    <property type="protein sequence ID" value="MEQ2171734.1"/>
    <property type="molecule type" value="Genomic_DNA"/>
</dbReference>
<feature type="domain" description="FERM" evidence="7">
    <location>
        <begin position="310"/>
        <end position="630"/>
    </location>
</feature>
<feature type="domain" description="MyTH4" evidence="8">
    <location>
        <begin position="599"/>
        <end position="630"/>
    </location>
</feature>
<dbReference type="InterPro" id="IPR051567">
    <property type="entry name" value="Unconventional_Myosin_ATPase"/>
</dbReference>
<evidence type="ECO:0000259" key="8">
    <source>
        <dbReference type="PROSITE" id="PS51016"/>
    </source>
</evidence>
<dbReference type="PROSITE" id="PS51016">
    <property type="entry name" value="MYTH4"/>
    <property type="match status" value="2"/>
</dbReference>
<dbReference type="SMART" id="SM00295">
    <property type="entry name" value="B41"/>
    <property type="match status" value="1"/>
</dbReference>
<dbReference type="InterPro" id="IPR019749">
    <property type="entry name" value="Band_41_domain"/>
</dbReference>
<keyword evidence="10" id="KW-1185">Reference proteome</keyword>
<proteinExistence type="inferred from homology"/>
<dbReference type="SUPFAM" id="SSF54236">
    <property type="entry name" value="Ubiquitin-like"/>
    <property type="match status" value="1"/>
</dbReference>
<keyword evidence="5" id="KW-0009">Actin-binding</keyword>
<dbReference type="InterPro" id="IPR011993">
    <property type="entry name" value="PH-like_dom_sf"/>
</dbReference>
<reference evidence="9 10" key="1">
    <citation type="submission" date="2021-06" db="EMBL/GenBank/DDBJ databases">
        <authorList>
            <person name="Palmer J.M."/>
        </authorList>
    </citation>
    <scope>NUCLEOTIDE SEQUENCE [LARGE SCALE GENOMIC DNA]</scope>
    <source>
        <strain evidence="9 10">GA_2019</strain>
        <tissue evidence="9">Muscle</tissue>
    </source>
</reference>
<evidence type="ECO:0000256" key="6">
    <source>
        <dbReference type="SAM" id="MobiDB-lite"/>
    </source>
</evidence>
<evidence type="ECO:0000259" key="7">
    <source>
        <dbReference type="PROSITE" id="PS50057"/>
    </source>
</evidence>
<dbReference type="InterPro" id="IPR019748">
    <property type="entry name" value="FERM_central"/>
</dbReference>
<feature type="compositionally biased region" description="Low complexity" evidence="6">
    <location>
        <begin position="122"/>
        <end position="135"/>
    </location>
</feature>
<dbReference type="InterPro" id="IPR038185">
    <property type="entry name" value="MyTH4_dom_sf"/>
</dbReference>
<feature type="domain" description="MyTH4" evidence="8">
    <location>
        <begin position="78"/>
        <end position="305"/>
    </location>
</feature>
<dbReference type="Gene3D" id="3.10.20.90">
    <property type="entry name" value="Phosphatidylinositol 3-kinase Catalytic Subunit, Chain A, domain 1"/>
    <property type="match status" value="1"/>
</dbReference>
<dbReference type="InterPro" id="IPR000299">
    <property type="entry name" value="FERM_domain"/>
</dbReference>
<dbReference type="PANTHER" id="PTHR22692:SF24">
    <property type="entry name" value="MYOSIN VIIB"/>
    <property type="match status" value="1"/>
</dbReference>
<dbReference type="Pfam" id="PF00784">
    <property type="entry name" value="MyTH4"/>
    <property type="match status" value="1"/>
</dbReference>
<dbReference type="InterPro" id="IPR029071">
    <property type="entry name" value="Ubiquitin-like_domsf"/>
</dbReference>
<evidence type="ECO:0000256" key="5">
    <source>
        <dbReference type="ARBA" id="ARBA00023203"/>
    </source>
</evidence>
<name>A0ABV0NLL1_9TELE</name>
<dbReference type="CDD" id="cd17092">
    <property type="entry name" value="FERM1_F1_Myosin-VII"/>
    <property type="match status" value="1"/>
</dbReference>
<comment type="caution">
    <text evidence="9">The sequence shown here is derived from an EMBL/GenBank/DDBJ whole genome shotgun (WGS) entry which is preliminary data.</text>
</comment>
<dbReference type="PANTHER" id="PTHR22692">
    <property type="entry name" value="MYOSIN VII, XV"/>
    <property type="match status" value="1"/>
</dbReference>
<dbReference type="Proteomes" id="UP001476798">
    <property type="component" value="Unassembled WGS sequence"/>
</dbReference>
<dbReference type="InterPro" id="IPR041793">
    <property type="entry name" value="MyoVII_FERM_C1"/>
</dbReference>
<feature type="region of interest" description="Disordered" evidence="6">
    <location>
        <begin position="54"/>
        <end position="77"/>
    </location>
</feature>
<dbReference type="PROSITE" id="PS50057">
    <property type="entry name" value="FERM_3"/>
    <property type="match status" value="1"/>
</dbReference>
<gene>
    <name evidence="9" type="ORF">GOODEAATRI_013808</name>
</gene>
<dbReference type="InterPro" id="IPR035963">
    <property type="entry name" value="FERM_2"/>
</dbReference>
<dbReference type="CDD" id="cd14473">
    <property type="entry name" value="FERM_B-lobe"/>
    <property type="match status" value="1"/>
</dbReference>
<dbReference type="SMART" id="SM00139">
    <property type="entry name" value="MyTH4"/>
    <property type="match status" value="1"/>
</dbReference>
<keyword evidence="4" id="KW-0677">Repeat</keyword>
<evidence type="ECO:0000256" key="1">
    <source>
        <dbReference type="ARBA" id="ARBA00004496"/>
    </source>
</evidence>
<evidence type="ECO:0000256" key="4">
    <source>
        <dbReference type="ARBA" id="ARBA00022737"/>
    </source>
</evidence>
<dbReference type="Pfam" id="PF21998">
    <property type="entry name" value="FERM_C1_MyoVII"/>
    <property type="match status" value="1"/>
</dbReference>
<feature type="region of interest" description="Disordered" evidence="6">
    <location>
        <begin position="118"/>
        <end position="137"/>
    </location>
</feature>
<dbReference type="Pfam" id="PF21989">
    <property type="entry name" value="RA_2"/>
    <property type="match status" value="1"/>
</dbReference>
<evidence type="ECO:0000313" key="9">
    <source>
        <dbReference type="EMBL" id="MEQ2171734.1"/>
    </source>
</evidence>
<keyword evidence="3" id="KW-0963">Cytoplasm</keyword>
<organism evidence="9 10">
    <name type="scientific">Goodea atripinnis</name>
    <dbReference type="NCBI Taxonomy" id="208336"/>
    <lineage>
        <taxon>Eukaryota</taxon>
        <taxon>Metazoa</taxon>
        <taxon>Chordata</taxon>
        <taxon>Craniata</taxon>
        <taxon>Vertebrata</taxon>
        <taxon>Euteleostomi</taxon>
        <taxon>Actinopterygii</taxon>
        <taxon>Neopterygii</taxon>
        <taxon>Teleostei</taxon>
        <taxon>Neoteleostei</taxon>
        <taxon>Acanthomorphata</taxon>
        <taxon>Ovalentaria</taxon>
        <taxon>Atherinomorphae</taxon>
        <taxon>Cyprinodontiformes</taxon>
        <taxon>Goodeidae</taxon>
        <taxon>Goodea</taxon>
    </lineage>
</organism>
<comment type="subcellular location">
    <subcellularLocation>
        <location evidence="1">Cytoplasm</location>
    </subcellularLocation>
</comment>
<evidence type="ECO:0000256" key="3">
    <source>
        <dbReference type="ARBA" id="ARBA00022490"/>
    </source>
</evidence>
<sequence length="630" mass="72048">MVIITPASKSATPTPSLDEEEEEFDDMFDDESDTMSFYNFSRRYFQNSVDHKHTPQRLKQPLLHHEDEGDGLVRGSRDKKSAVCEKDLCLTLSVSLLQASLTVSWIIMRFMGDIPEQKPADSVSQHSSTISQSTIPRLLPNRQGRRLSSLVGLDQKILRRNKKKLSSGTRKASTILEEPENLTEDEDILVGEGPTLDRQLTQLEKLHIIVGYGLSREGIRDEIYCQICKQLVNNRNRKSCMQGWVLLALCLGIFPPTDLFMGCLKNFLRRGPNGYREYCTLRLRRIVHNGERKELPCWIEQQAAIKKEPIDWAVTLMNGETVTLPLDSASTSFEVCQAVANKIGLKDTFGFSLYISFYEKMWSLDCSKKKHVLDAVSQCEQEMRRQGREEKETPWTLSIRKELFAPWHDCSQDPVSTDLIYKQVVKGIKSGEYVSEKDDEYVQLAAMHHFIQFGSQEVTRDNVQQVVQECIPTTQIENKSMTKWIELITAELLKETYNNGRLKAEKVKGDLVDIARQNWPLDFSKLYEVTMTSGPPLPKSRFFVSVNWKTIVFMEKREKILLEIPYIEVKNVQIARSAGKEGGKHGYSKWGNKEKLWAFSKEPIKQPLMKTLAGNPDLSSLACNAFTDIL</sequence>
<dbReference type="SUPFAM" id="SSF47031">
    <property type="entry name" value="Second domain of FERM"/>
    <property type="match status" value="1"/>
</dbReference>
<dbReference type="InterPro" id="IPR014352">
    <property type="entry name" value="FERM/acyl-CoA-bd_prot_sf"/>
</dbReference>
<evidence type="ECO:0000313" key="10">
    <source>
        <dbReference type="Proteomes" id="UP001476798"/>
    </source>
</evidence>
<dbReference type="InterPro" id="IPR000857">
    <property type="entry name" value="MyTH4_dom"/>
</dbReference>
<dbReference type="Gene3D" id="1.20.80.10">
    <property type="match status" value="1"/>
</dbReference>
<dbReference type="Gene3D" id="1.25.40.530">
    <property type="entry name" value="MyTH4 domain"/>
    <property type="match status" value="1"/>
</dbReference>
<dbReference type="Gene3D" id="2.30.29.30">
    <property type="entry name" value="Pleckstrin-homology domain (PH domain)/Phosphotyrosine-binding domain (PTB)"/>
    <property type="match status" value="1"/>
</dbReference>
<evidence type="ECO:0000256" key="2">
    <source>
        <dbReference type="ARBA" id="ARBA00008314"/>
    </source>
</evidence>